<sequence>MISPRVAPFVASVVERHRAAVQAVLDRMDDRLLVVAGPRVVHDAGTGLDYAGQLAEAAARCTRQLLVVLDARLVTRDVAAAHEFALEAMRIGLPLAARVGDLAPAPHLAAYALTGPRTAATYRFALPVGCESGADGDIADAVGALRQAAASRLAPLGPARAERRTHLVLRCAPHRPEHDPDATTAALTRLRTAGLPARLAVSASGGDPQRQRGVVASVARQVGDGQGGIVGVVIPSSVHEEGGAAVRRGAATTSPCLGLPDTVSALDALAIAVERRRIRDR</sequence>
<dbReference type="GO" id="GO:0003849">
    <property type="term" value="F:3-deoxy-7-phosphoheptulonate synthase activity"/>
    <property type="evidence" value="ECO:0007669"/>
    <property type="project" value="InterPro"/>
</dbReference>
<dbReference type="InterPro" id="IPR013785">
    <property type="entry name" value="Aldolase_TIM"/>
</dbReference>
<protein>
    <recommendedName>
        <fullName evidence="5">3-deoxy-D-arabino-heptulosonate 7-phosphate synthase</fullName>
    </recommendedName>
    <alternativeName>
        <fullName evidence="4">DAHP synthase</fullName>
    </alternativeName>
    <alternativeName>
        <fullName evidence="3">Phospho-2-keto-3-deoxyheptonate aldolase</fullName>
    </alternativeName>
</protein>
<evidence type="ECO:0000256" key="4">
    <source>
        <dbReference type="ARBA" id="ARBA00031349"/>
    </source>
</evidence>
<dbReference type="Gene3D" id="3.20.20.70">
    <property type="entry name" value="Aldolase class I"/>
    <property type="match status" value="2"/>
</dbReference>
<accession>A0A5Q0GXB1</accession>
<proteinExistence type="predicted"/>
<organism evidence="6 7">
    <name type="scientific">Saccharothrix syringae</name>
    <name type="common">Nocardiopsis syringae</name>
    <dbReference type="NCBI Taxonomy" id="103733"/>
    <lineage>
        <taxon>Bacteria</taxon>
        <taxon>Bacillati</taxon>
        <taxon>Actinomycetota</taxon>
        <taxon>Actinomycetes</taxon>
        <taxon>Pseudonocardiales</taxon>
        <taxon>Pseudonocardiaceae</taxon>
        <taxon>Saccharothrix</taxon>
    </lineage>
</organism>
<reference evidence="7" key="1">
    <citation type="journal article" date="2021" name="Curr. Microbiol.">
        <title>Complete genome of nocamycin-producing strain Saccharothrix syringae NRRL B-16468 reveals the biosynthetic potential for secondary metabolites.</title>
        <authorList>
            <person name="Mo X."/>
            <person name="Yang S."/>
        </authorList>
    </citation>
    <scope>NUCLEOTIDE SEQUENCE [LARGE SCALE GENOMIC DNA]</scope>
    <source>
        <strain evidence="7">ATCC 51364 / DSM 43886 / JCM 6844 / KCTC 9398 / NBRC 14523 / NRRL B-16468 / INA 2240</strain>
    </source>
</reference>
<evidence type="ECO:0000313" key="6">
    <source>
        <dbReference type="EMBL" id="QFZ18598.1"/>
    </source>
</evidence>
<dbReference type="InterPro" id="IPR006219">
    <property type="entry name" value="DAHP_synth_1"/>
</dbReference>
<dbReference type="PANTHER" id="PTHR21225">
    <property type="entry name" value="PHOSPHO-2-DEHYDRO-3-DEOXYHEPTONATE ALDOLASE DAHP SYNTHETASE"/>
    <property type="match status" value="1"/>
</dbReference>
<dbReference type="Proteomes" id="UP000325787">
    <property type="component" value="Chromosome"/>
</dbReference>
<name>A0A5Q0GXB1_SACSY</name>
<dbReference type="AlphaFoldDB" id="A0A5Q0GXB1"/>
<keyword evidence="7" id="KW-1185">Reference proteome</keyword>
<evidence type="ECO:0000256" key="3">
    <source>
        <dbReference type="ARBA" id="ARBA00031111"/>
    </source>
</evidence>
<comment type="function">
    <text evidence="1">Stereospecific condensation of phosphoenolpyruvate (PEP) and D-erythrose-4-phosphate (E4P) giving rise to 3-deoxy-D-arabino-heptulosonate-7-phosphate (DAHP).</text>
</comment>
<dbReference type="EMBL" id="CP034550">
    <property type="protein sequence ID" value="QFZ18598.1"/>
    <property type="molecule type" value="Genomic_DNA"/>
</dbReference>
<evidence type="ECO:0000256" key="5">
    <source>
        <dbReference type="ARBA" id="ARBA00032193"/>
    </source>
</evidence>
<dbReference type="RefSeq" id="WP_033433232.1">
    <property type="nucleotide sequence ID" value="NZ_CP034550.1"/>
</dbReference>
<comment type="pathway">
    <text evidence="2">Metabolic intermediate biosynthesis; chorismate biosynthesis; chorismate from D-erythrose 4-phosphate and phosphoenolpyruvate: step 1/7.</text>
</comment>
<evidence type="ECO:0000256" key="1">
    <source>
        <dbReference type="ARBA" id="ARBA00003726"/>
    </source>
</evidence>
<dbReference type="PANTHER" id="PTHR21225:SF12">
    <property type="entry name" value="PHOSPHO-2-DEHYDRO-3-DEOXYHEPTONATE ALDOLASE, TYROSINE-INHIBITED"/>
    <property type="match status" value="1"/>
</dbReference>
<dbReference type="KEGG" id="ssyi:EKG83_15025"/>
<dbReference type="SUPFAM" id="SSF51569">
    <property type="entry name" value="Aldolase"/>
    <property type="match status" value="1"/>
</dbReference>
<evidence type="ECO:0000313" key="7">
    <source>
        <dbReference type="Proteomes" id="UP000325787"/>
    </source>
</evidence>
<gene>
    <name evidence="6" type="ORF">EKG83_15025</name>
</gene>
<dbReference type="GO" id="GO:0009073">
    <property type="term" value="P:aromatic amino acid family biosynthetic process"/>
    <property type="evidence" value="ECO:0007669"/>
    <property type="project" value="InterPro"/>
</dbReference>
<dbReference type="GO" id="GO:0005737">
    <property type="term" value="C:cytoplasm"/>
    <property type="evidence" value="ECO:0007669"/>
    <property type="project" value="TreeGrafter"/>
</dbReference>
<evidence type="ECO:0000256" key="2">
    <source>
        <dbReference type="ARBA" id="ARBA00004688"/>
    </source>
</evidence>